<dbReference type="InterPro" id="IPR057369">
    <property type="entry name" value="VG15"/>
</dbReference>
<evidence type="ECO:0008006" key="3">
    <source>
        <dbReference type="Google" id="ProtNLM"/>
    </source>
</evidence>
<accession>A0A3A9WAB0</accession>
<organism evidence="1 2">
    <name type="scientific">Streptomyces radicis</name>
    <dbReference type="NCBI Taxonomy" id="1750517"/>
    <lineage>
        <taxon>Bacteria</taxon>
        <taxon>Bacillati</taxon>
        <taxon>Actinomycetota</taxon>
        <taxon>Actinomycetes</taxon>
        <taxon>Kitasatosporales</taxon>
        <taxon>Streptomycetaceae</taxon>
        <taxon>Streptomyces</taxon>
    </lineage>
</organism>
<dbReference type="EMBL" id="RBDX01000007">
    <property type="protein sequence ID" value="RKN09649.1"/>
    <property type="molecule type" value="Genomic_DNA"/>
</dbReference>
<name>A0A3A9WAB0_9ACTN</name>
<dbReference type="Pfam" id="PF25310">
    <property type="entry name" value="VG15"/>
    <property type="match status" value="1"/>
</dbReference>
<reference evidence="1 2" key="1">
    <citation type="submission" date="2018-09" db="EMBL/GenBank/DDBJ databases">
        <title>Streptomyces sp. nov. DS1-2, an endophytic actinomycete isolated from roots of Dendrobium scabrilingue.</title>
        <authorList>
            <person name="Kuncharoen N."/>
            <person name="Kudo T."/>
            <person name="Ohkuma M."/>
            <person name="Yuki M."/>
            <person name="Tanasupawat S."/>
        </authorList>
    </citation>
    <scope>NUCLEOTIDE SEQUENCE [LARGE SCALE GENOMIC DNA]</scope>
    <source>
        <strain evidence="1 2">AZ1-7</strain>
    </source>
</reference>
<evidence type="ECO:0000313" key="2">
    <source>
        <dbReference type="Proteomes" id="UP000275024"/>
    </source>
</evidence>
<comment type="caution">
    <text evidence="1">The sequence shown here is derived from an EMBL/GenBank/DDBJ whole genome shotgun (WGS) entry which is preliminary data.</text>
</comment>
<dbReference type="AlphaFoldDB" id="A0A3A9WAB0"/>
<sequence length="324" mass="35638">MPQRESVALFDVYWRTQARTGANVAARALAEWSRVSPTTLAASGRAWLAFVLALLGRERARSREAAASFYRLYRALETSATLPPLSGTADGPVTLGELRDDWAQFAGTPRAPQSNDEELVQVDDFDWPEPDETAQDSAARVALAVTGPARVREAIDQASNLTERGRLDSADFLNELDEVMRDAGVNTAGAADREALRGGRELIRDASRADRRVIGWARVTDGSPCAFCAMLASRGAVYRSEAGAFFEGRGRATEIPRDPDALAELEQYHNGCHCQAVPVYSRADFLTPQARQYAQEWAEVTRGLAGADARREWRRHIDAQRRSS</sequence>
<proteinExistence type="predicted"/>
<dbReference type="RefSeq" id="WP_120745032.1">
    <property type="nucleotide sequence ID" value="NZ_RBDX01000007.1"/>
</dbReference>
<evidence type="ECO:0000313" key="1">
    <source>
        <dbReference type="EMBL" id="RKN09649.1"/>
    </source>
</evidence>
<dbReference type="Proteomes" id="UP000275024">
    <property type="component" value="Unassembled WGS sequence"/>
</dbReference>
<gene>
    <name evidence="1" type="ORF">D7319_11335</name>
</gene>
<protein>
    <recommendedName>
        <fullName evidence="3">Capsid maturation protease</fullName>
    </recommendedName>
</protein>